<proteinExistence type="predicted"/>
<feature type="domain" description="SbsA Ig-like" evidence="3">
    <location>
        <begin position="47"/>
        <end position="131"/>
    </location>
</feature>
<reference evidence="4 5" key="1">
    <citation type="submission" date="2016-10" db="EMBL/GenBank/DDBJ databases">
        <authorList>
            <person name="de Groot N.N."/>
        </authorList>
    </citation>
    <scope>NUCLEOTIDE SEQUENCE [LARGE SCALE GENOMIC DNA]</scope>
    <source>
        <strain evidence="4 5">CGMCC 1.7005</strain>
    </source>
</reference>
<keyword evidence="5" id="KW-1185">Reference proteome</keyword>
<evidence type="ECO:0000256" key="1">
    <source>
        <dbReference type="ARBA" id="ARBA00022729"/>
    </source>
</evidence>
<dbReference type="STRING" id="477690.SAMN05216474_2626"/>
<keyword evidence="1 2" id="KW-0732">Signal</keyword>
<dbReference type="RefSeq" id="WP_090251227.1">
    <property type="nucleotide sequence ID" value="NZ_FPAS01000005.1"/>
</dbReference>
<dbReference type="EMBL" id="FPAS01000005">
    <property type="protein sequence ID" value="SFT84214.1"/>
    <property type="molecule type" value="Genomic_DNA"/>
</dbReference>
<gene>
    <name evidence="4" type="ORF">SAMN05216474_2626</name>
</gene>
<feature type="signal peptide" evidence="2">
    <location>
        <begin position="1"/>
        <end position="23"/>
    </location>
</feature>
<evidence type="ECO:0000313" key="5">
    <source>
        <dbReference type="Proteomes" id="UP000236454"/>
    </source>
</evidence>
<feature type="chain" id="PRO_5014880218" evidence="2">
    <location>
        <begin position="24"/>
        <end position="519"/>
    </location>
</feature>
<dbReference type="Proteomes" id="UP000236454">
    <property type="component" value="Unassembled WGS sequence"/>
</dbReference>
<dbReference type="OrthoDB" id="9809989at2"/>
<evidence type="ECO:0000256" key="2">
    <source>
        <dbReference type="SAM" id="SignalP"/>
    </source>
</evidence>
<evidence type="ECO:0000313" key="4">
    <source>
        <dbReference type="EMBL" id="SFT84214.1"/>
    </source>
</evidence>
<dbReference type="InterPro" id="IPR032812">
    <property type="entry name" value="SbsA_Ig"/>
</dbReference>
<protein>
    <submittedName>
        <fullName evidence="4">Ig-like domain-containing protein</fullName>
    </submittedName>
</protein>
<evidence type="ECO:0000259" key="3">
    <source>
        <dbReference type="Pfam" id="PF13205"/>
    </source>
</evidence>
<dbReference type="Pfam" id="PF13205">
    <property type="entry name" value="Big_5"/>
    <property type="match status" value="1"/>
</dbReference>
<accession>A0A1I7BAQ1</accession>
<sequence>MRNTSAYLLGLICLLLVHSCAQPGQLTGGEKDVKAPVPVYRKSSLQPASLNVKPSRIEIVFDEYVSISNPSSSITITPNTLKASSRIVGKSLVMDLEGEYLENTTYTIGLNRAVKDITEGNDSLMFFVFSTGNEIDKGKADFIVQDAFNNRPVKDYVVALFTEDIHKDSVNRPVYMGQTDASGRISFSYLKEQSYYVYAFEDVNKNGALDYGEAGGTLKEAYQVSDSVTVTPALLVNEQVKKFKISEDIMSPGIWSITFSQPIDTSLLQLENSKLVFTDWNEEQDSVAYYFDGLEKLEELRAVFLDKEKGDTLKRKYFPDLKVKLNARVNTKKDVLHYLEDFQWVFNDVIQGLDTSKILLDSGQVVPNFQGKGTNTLGIDWEDIKHADSLHLRLLPGSIQFANFEMTDTLSCYITAQKATDVGTILVKADSVFPQGYIELVKEGKTIGQQVVDSSLTVVKFENLQAGKYQFRFIYDVDNNEAWSPGNIYLKTAPERTVWFDEPTNLRANWEVETSLQFD</sequence>
<dbReference type="AlphaFoldDB" id="A0A1I7BAQ1"/>
<organism evidence="4 5">
    <name type="scientific">Lishizhenia tianjinensis</name>
    <dbReference type="NCBI Taxonomy" id="477690"/>
    <lineage>
        <taxon>Bacteria</taxon>
        <taxon>Pseudomonadati</taxon>
        <taxon>Bacteroidota</taxon>
        <taxon>Flavobacteriia</taxon>
        <taxon>Flavobacteriales</taxon>
        <taxon>Crocinitomicaceae</taxon>
        <taxon>Lishizhenia</taxon>
    </lineage>
</organism>
<name>A0A1I7BAQ1_9FLAO</name>